<accession>A0ABY5HKF0</accession>
<sequence length="142" mass="14782">MPVLDLQQLNDFLAEHFPQGEQYGALESVGPGTAVMRLAVSAQHLRPGGSVSGPAMMGLADVAVYAALLTRIGPVPLAVTSNLNINFLRKPLAGADLIADARMLKVGRMLGVGEVYLYSGADAARAGTDPVAHATLTYAIPQ</sequence>
<proteinExistence type="predicted"/>
<evidence type="ECO:0000256" key="1">
    <source>
        <dbReference type="ARBA" id="ARBA00022801"/>
    </source>
</evidence>
<gene>
    <name evidence="3" type="ORF">KDW95_03605</name>
</gene>
<dbReference type="Pfam" id="PF03061">
    <property type="entry name" value="4HBT"/>
    <property type="match status" value="1"/>
</dbReference>
<dbReference type="Proteomes" id="UP001058461">
    <property type="component" value="Chromosome"/>
</dbReference>
<evidence type="ECO:0000259" key="2">
    <source>
        <dbReference type="Pfam" id="PF03061"/>
    </source>
</evidence>
<keyword evidence="4" id="KW-1185">Reference proteome</keyword>
<evidence type="ECO:0000313" key="4">
    <source>
        <dbReference type="Proteomes" id="UP001058461"/>
    </source>
</evidence>
<keyword evidence="1" id="KW-0378">Hydrolase</keyword>
<dbReference type="EMBL" id="CP073347">
    <property type="protein sequence ID" value="UTW12775.1"/>
    <property type="molecule type" value="Genomic_DNA"/>
</dbReference>
<dbReference type="CDD" id="cd03443">
    <property type="entry name" value="PaaI_thioesterase"/>
    <property type="match status" value="1"/>
</dbReference>
<dbReference type="Gene3D" id="3.10.129.10">
    <property type="entry name" value="Hotdog Thioesterase"/>
    <property type="match status" value="1"/>
</dbReference>
<organism evidence="3 4">
    <name type="scientific">Marinobacterium rhizophilum</name>
    <dbReference type="NCBI Taxonomy" id="420402"/>
    <lineage>
        <taxon>Bacteria</taxon>
        <taxon>Pseudomonadati</taxon>
        <taxon>Pseudomonadota</taxon>
        <taxon>Gammaproteobacteria</taxon>
        <taxon>Oceanospirillales</taxon>
        <taxon>Oceanospirillaceae</taxon>
        <taxon>Marinobacterium</taxon>
    </lineage>
</organism>
<dbReference type="NCBIfam" id="TIGR00369">
    <property type="entry name" value="unchar_dom_1"/>
    <property type="match status" value="1"/>
</dbReference>
<dbReference type="InterPro" id="IPR029069">
    <property type="entry name" value="HotDog_dom_sf"/>
</dbReference>
<evidence type="ECO:0000313" key="3">
    <source>
        <dbReference type="EMBL" id="UTW12775.1"/>
    </source>
</evidence>
<dbReference type="InterPro" id="IPR003736">
    <property type="entry name" value="PAAI_dom"/>
</dbReference>
<dbReference type="RefSeq" id="WP_255854902.1">
    <property type="nucleotide sequence ID" value="NZ_CP073347.1"/>
</dbReference>
<reference evidence="3" key="1">
    <citation type="submission" date="2021-04" db="EMBL/GenBank/DDBJ databases">
        <title>Oceanospirillales bacteria with DddD are important DMSP degraders in coastal seawater.</title>
        <authorList>
            <person name="Liu J."/>
        </authorList>
    </citation>
    <scope>NUCLEOTIDE SEQUENCE</scope>
    <source>
        <strain evidence="3">D13-1</strain>
    </source>
</reference>
<dbReference type="SUPFAM" id="SSF54637">
    <property type="entry name" value="Thioesterase/thiol ester dehydrase-isomerase"/>
    <property type="match status" value="1"/>
</dbReference>
<protein>
    <submittedName>
        <fullName evidence="3">PaaI family thioesterase</fullName>
    </submittedName>
</protein>
<name>A0ABY5HKF0_9GAMM</name>
<feature type="domain" description="Thioesterase" evidence="2">
    <location>
        <begin position="48"/>
        <end position="120"/>
    </location>
</feature>
<dbReference type="InterPro" id="IPR006683">
    <property type="entry name" value="Thioestr_dom"/>
</dbReference>